<dbReference type="Pfam" id="PF03544">
    <property type="entry name" value="TonB_C"/>
    <property type="match status" value="1"/>
</dbReference>
<dbReference type="SUPFAM" id="SSF74653">
    <property type="entry name" value="TolA/TonB C-terminal domain"/>
    <property type="match status" value="1"/>
</dbReference>
<evidence type="ECO:0000256" key="1">
    <source>
        <dbReference type="ARBA" id="ARBA00004383"/>
    </source>
</evidence>
<comment type="subcellular location">
    <subcellularLocation>
        <location evidence="1">Cell inner membrane</location>
        <topology evidence="1">Single-pass membrane protein</topology>
        <orientation evidence="1">Periplasmic side</orientation>
    </subcellularLocation>
</comment>
<dbReference type="Gene3D" id="3.30.1150.10">
    <property type="match status" value="1"/>
</dbReference>
<comment type="similarity">
    <text evidence="2">Belongs to the TonB family.</text>
</comment>
<dbReference type="NCBIfam" id="TIGR01352">
    <property type="entry name" value="tonB_Cterm"/>
    <property type="match status" value="1"/>
</dbReference>
<reference evidence="12 13" key="1">
    <citation type="submission" date="2020-07" db="EMBL/GenBank/DDBJ databases">
        <title>Draft genome sequence of violacein-producing bacteria and related species.</title>
        <authorList>
            <person name="Wilson H.S."/>
            <person name="De Leon M.E."/>
        </authorList>
    </citation>
    <scope>NUCLEOTIDE SEQUENCE [LARGE SCALE GENOMIC DNA]</scope>
    <source>
        <strain evidence="12 13">HSC-21Su07</strain>
    </source>
</reference>
<evidence type="ECO:0000313" key="12">
    <source>
        <dbReference type="EMBL" id="MBA4710231.1"/>
    </source>
</evidence>
<keyword evidence="6" id="KW-0812">Transmembrane</keyword>
<keyword evidence="3" id="KW-0813">Transport</keyword>
<dbReference type="Proteomes" id="UP000545606">
    <property type="component" value="Unassembled WGS sequence"/>
</dbReference>
<dbReference type="InterPro" id="IPR006260">
    <property type="entry name" value="TonB/TolA_C"/>
</dbReference>
<proteinExistence type="inferred from homology"/>
<gene>
    <name evidence="12" type="ORF">H2Z84_17825</name>
</gene>
<evidence type="ECO:0000256" key="5">
    <source>
        <dbReference type="ARBA" id="ARBA00022519"/>
    </source>
</evidence>
<feature type="compositionally biased region" description="Low complexity" evidence="10">
    <location>
        <begin position="119"/>
        <end position="134"/>
    </location>
</feature>
<sequence length="234" mass="24492">MLQMTRPGSRQNPQHTRAICVLAVLLLHAAFANWLLGLQQTRPAQALPSRIAVQMRTAQVAMPQSVAKPLPTKAQQPVHSSRHAAQAKPRAAQPVSAALMASAHPAAPAVLSGTAAATSTGSVTPTATAPQATAEAHSPATTEAGFTADYLHNPAPVYPPSSRRNGEEGRVLLRVRVSAAGQAEAVDVQHGSGFSRLDEAAREAVANWRFTPARRGGQALASTVIVPITFRLGH</sequence>
<accession>A0A838YI26</accession>
<keyword evidence="9" id="KW-0472">Membrane</keyword>
<keyword evidence="4" id="KW-1003">Cell membrane</keyword>
<comment type="caution">
    <text evidence="12">The sequence shown here is derived from an EMBL/GenBank/DDBJ whole genome shotgun (WGS) entry which is preliminary data.</text>
</comment>
<evidence type="ECO:0000256" key="10">
    <source>
        <dbReference type="SAM" id="MobiDB-lite"/>
    </source>
</evidence>
<dbReference type="GO" id="GO:0031992">
    <property type="term" value="F:energy transducer activity"/>
    <property type="evidence" value="ECO:0007669"/>
    <property type="project" value="TreeGrafter"/>
</dbReference>
<dbReference type="EMBL" id="JACERN010000042">
    <property type="protein sequence ID" value="MBA4710231.1"/>
    <property type="molecule type" value="Genomic_DNA"/>
</dbReference>
<evidence type="ECO:0000256" key="7">
    <source>
        <dbReference type="ARBA" id="ARBA00022927"/>
    </source>
</evidence>
<evidence type="ECO:0000259" key="11">
    <source>
        <dbReference type="PROSITE" id="PS52015"/>
    </source>
</evidence>
<organism evidence="12 13">
    <name type="scientific">Aquitalea aquatica</name>
    <dbReference type="NCBI Taxonomy" id="3044273"/>
    <lineage>
        <taxon>Bacteria</taxon>
        <taxon>Pseudomonadati</taxon>
        <taxon>Pseudomonadota</taxon>
        <taxon>Betaproteobacteria</taxon>
        <taxon>Neisseriales</taxon>
        <taxon>Chromobacteriaceae</taxon>
        <taxon>Aquitalea</taxon>
    </lineage>
</organism>
<evidence type="ECO:0000256" key="8">
    <source>
        <dbReference type="ARBA" id="ARBA00022989"/>
    </source>
</evidence>
<keyword evidence="5" id="KW-0997">Cell inner membrane</keyword>
<dbReference type="RefSeq" id="WP_181837145.1">
    <property type="nucleotide sequence ID" value="NZ_JACERN010000042.1"/>
</dbReference>
<evidence type="ECO:0000256" key="9">
    <source>
        <dbReference type="ARBA" id="ARBA00023136"/>
    </source>
</evidence>
<dbReference type="InterPro" id="IPR037682">
    <property type="entry name" value="TonB_C"/>
</dbReference>
<dbReference type="GO" id="GO:0098797">
    <property type="term" value="C:plasma membrane protein complex"/>
    <property type="evidence" value="ECO:0007669"/>
    <property type="project" value="TreeGrafter"/>
</dbReference>
<dbReference type="AlphaFoldDB" id="A0A838YI26"/>
<evidence type="ECO:0000313" key="13">
    <source>
        <dbReference type="Proteomes" id="UP000545606"/>
    </source>
</evidence>
<dbReference type="GO" id="GO:0055085">
    <property type="term" value="P:transmembrane transport"/>
    <property type="evidence" value="ECO:0007669"/>
    <property type="project" value="InterPro"/>
</dbReference>
<keyword evidence="8" id="KW-1133">Transmembrane helix</keyword>
<keyword evidence="7" id="KW-0653">Protein transport</keyword>
<dbReference type="PROSITE" id="PS52015">
    <property type="entry name" value="TONB_CTD"/>
    <property type="match status" value="1"/>
</dbReference>
<keyword evidence="13" id="KW-1185">Reference proteome</keyword>
<feature type="region of interest" description="Disordered" evidence="10">
    <location>
        <begin position="65"/>
        <end position="99"/>
    </location>
</feature>
<evidence type="ECO:0000256" key="2">
    <source>
        <dbReference type="ARBA" id="ARBA00006555"/>
    </source>
</evidence>
<dbReference type="GO" id="GO:0015031">
    <property type="term" value="P:protein transport"/>
    <property type="evidence" value="ECO:0007669"/>
    <property type="project" value="UniProtKB-KW"/>
</dbReference>
<dbReference type="PANTHER" id="PTHR33446">
    <property type="entry name" value="PROTEIN TONB-RELATED"/>
    <property type="match status" value="1"/>
</dbReference>
<evidence type="ECO:0000256" key="4">
    <source>
        <dbReference type="ARBA" id="ARBA00022475"/>
    </source>
</evidence>
<feature type="region of interest" description="Disordered" evidence="10">
    <location>
        <begin position="119"/>
        <end position="140"/>
    </location>
</feature>
<feature type="domain" description="TonB C-terminal" evidence="11">
    <location>
        <begin position="143"/>
        <end position="234"/>
    </location>
</feature>
<evidence type="ECO:0000256" key="6">
    <source>
        <dbReference type="ARBA" id="ARBA00022692"/>
    </source>
</evidence>
<evidence type="ECO:0000256" key="3">
    <source>
        <dbReference type="ARBA" id="ARBA00022448"/>
    </source>
</evidence>
<name>A0A838YI26_9NEIS</name>
<protein>
    <submittedName>
        <fullName evidence="12">Energy transducer TonB</fullName>
    </submittedName>
</protein>
<dbReference type="InterPro" id="IPR051045">
    <property type="entry name" value="TonB-dependent_transducer"/>
</dbReference>
<dbReference type="PANTHER" id="PTHR33446:SF2">
    <property type="entry name" value="PROTEIN TONB"/>
    <property type="match status" value="1"/>
</dbReference>